<name>A0ACC3BVZ6_PYRYE</name>
<comment type="caution">
    <text evidence="1">The sequence shown here is derived from an EMBL/GenBank/DDBJ whole genome shotgun (WGS) entry which is preliminary data.</text>
</comment>
<protein>
    <submittedName>
        <fullName evidence="1">Uncharacterized protein</fullName>
    </submittedName>
</protein>
<proteinExistence type="predicted"/>
<accession>A0ACC3BVZ6</accession>
<organism evidence="1 2">
    <name type="scientific">Pyropia yezoensis</name>
    <name type="common">Susabi-nori</name>
    <name type="synonym">Porphyra yezoensis</name>
    <dbReference type="NCBI Taxonomy" id="2788"/>
    <lineage>
        <taxon>Eukaryota</taxon>
        <taxon>Rhodophyta</taxon>
        <taxon>Bangiophyceae</taxon>
        <taxon>Bangiales</taxon>
        <taxon>Bangiaceae</taxon>
        <taxon>Pyropia</taxon>
    </lineage>
</organism>
<evidence type="ECO:0000313" key="1">
    <source>
        <dbReference type="EMBL" id="KAK1862060.1"/>
    </source>
</evidence>
<dbReference type="EMBL" id="CM020618">
    <property type="protein sequence ID" value="KAK1862060.1"/>
    <property type="molecule type" value="Genomic_DNA"/>
</dbReference>
<evidence type="ECO:0000313" key="2">
    <source>
        <dbReference type="Proteomes" id="UP000798662"/>
    </source>
</evidence>
<reference evidence="1" key="1">
    <citation type="submission" date="2019-11" db="EMBL/GenBank/DDBJ databases">
        <title>Nori genome reveals adaptations in red seaweeds to the harsh intertidal environment.</title>
        <authorList>
            <person name="Wang D."/>
            <person name="Mao Y."/>
        </authorList>
    </citation>
    <scope>NUCLEOTIDE SEQUENCE</scope>
    <source>
        <tissue evidence="1">Gametophyte</tissue>
    </source>
</reference>
<dbReference type="Proteomes" id="UP000798662">
    <property type="component" value="Chromosome 1"/>
</dbReference>
<sequence length="234" mass="24047">MVAWGARTGSGRPPTPDVRARADRAGGGGEWVSGKRRRRFGSGVVNATTVAAGWRWGRGQPRGRWRGGGGVDALRVRFLSPVSPRAGIESAGAPGVAIVGQPLSRMGPVWGGGGAADSPPRLTYTAGGCAPRAACVWWVGGHGPDGACVVRGGERRVEGGLPLIHFFSFCRAHLSVIASPVGWCAPNLRSAVRVGCGAPDSGTGGEDVSFVPVLPLKEIRVGGGLSRSPDPMRS</sequence>
<gene>
    <name evidence="1" type="ORF">I4F81_004636</name>
</gene>
<keyword evidence="2" id="KW-1185">Reference proteome</keyword>